<keyword evidence="1" id="KW-1133">Transmembrane helix</keyword>
<dbReference type="AlphaFoldDB" id="A0A975JCX0"/>
<dbReference type="RefSeq" id="WP_212704331.1">
    <property type="nucleotide sequence ID" value="NZ_CP073581.1"/>
</dbReference>
<name>A0A975JCX0_9RHOB</name>
<evidence type="ECO:0000256" key="1">
    <source>
        <dbReference type="SAM" id="Phobius"/>
    </source>
</evidence>
<evidence type="ECO:0008006" key="4">
    <source>
        <dbReference type="Google" id="ProtNLM"/>
    </source>
</evidence>
<reference evidence="2" key="1">
    <citation type="submission" date="2021-04" db="EMBL/GenBank/DDBJ databases">
        <title>Complete genome sequence for Sulfitobacter sp. strain JK7-1.</title>
        <authorList>
            <person name="Park S.-J."/>
        </authorList>
    </citation>
    <scope>NUCLEOTIDE SEQUENCE</scope>
    <source>
        <strain evidence="2">JK7-1</strain>
    </source>
</reference>
<organism evidence="2 3">
    <name type="scientific">Sulfitobacter albidus</name>
    <dbReference type="NCBI Taxonomy" id="2829501"/>
    <lineage>
        <taxon>Bacteria</taxon>
        <taxon>Pseudomonadati</taxon>
        <taxon>Pseudomonadota</taxon>
        <taxon>Alphaproteobacteria</taxon>
        <taxon>Rhodobacterales</taxon>
        <taxon>Roseobacteraceae</taxon>
        <taxon>Sulfitobacter</taxon>
    </lineage>
</organism>
<feature type="transmembrane region" description="Helical" evidence="1">
    <location>
        <begin position="16"/>
        <end position="38"/>
    </location>
</feature>
<protein>
    <recommendedName>
        <fullName evidence="4">LPS export ABC transporter periplasmic protein LptC</fullName>
    </recommendedName>
</protein>
<keyword evidence="1" id="KW-0472">Membrane</keyword>
<evidence type="ECO:0000313" key="2">
    <source>
        <dbReference type="EMBL" id="QUJ76133.1"/>
    </source>
</evidence>
<keyword evidence="3" id="KW-1185">Reference proteome</keyword>
<dbReference type="KEGG" id="sual:KDD17_14630"/>
<gene>
    <name evidence="2" type="ORF">KDD17_14630</name>
</gene>
<evidence type="ECO:0000313" key="3">
    <source>
        <dbReference type="Proteomes" id="UP000683291"/>
    </source>
</evidence>
<keyword evidence="1" id="KW-0812">Transmembrane</keyword>
<dbReference type="EMBL" id="CP073581">
    <property type="protein sequence ID" value="QUJ76133.1"/>
    <property type="molecule type" value="Genomic_DNA"/>
</dbReference>
<proteinExistence type="predicted"/>
<accession>A0A975JCX0</accession>
<sequence length="205" mass="21217">MSGRADPSRADRHSRAVALLKVVLPLAALAILSTLFLLSRAMAPEGAVPFADKEIQDRLRDQQITGPFFSGSSADGDQISFSADTLKSPEGRVGINRAEGVRARIVTAAGATYQLSADAAELDIGANTALLDGNVTILTSQGYRLNTAQLTSGVSNVTLTAPGKVTALGPIGTLDAGAMTITSPDTGNGTQMLFTEGVKLVYDPN</sequence>
<dbReference type="Proteomes" id="UP000683291">
    <property type="component" value="Chromosome 1"/>
</dbReference>